<feature type="region of interest" description="Disordered" evidence="1">
    <location>
        <begin position="163"/>
        <end position="296"/>
    </location>
</feature>
<comment type="caution">
    <text evidence="4">The sequence shown here is derived from an EMBL/GenBank/DDBJ whole genome shotgun (WGS) entry which is preliminary data.</text>
</comment>
<reference evidence="4" key="2">
    <citation type="journal article" date="2021" name="PeerJ">
        <title>Extensive microbial diversity within the chicken gut microbiome revealed by metagenomics and culture.</title>
        <authorList>
            <person name="Gilroy R."/>
            <person name="Ravi A."/>
            <person name="Getino M."/>
            <person name="Pursley I."/>
            <person name="Horton D.L."/>
            <person name="Alikhan N.F."/>
            <person name="Baker D."/>
            <person name="Gharbi K."/>
            <person name="Hall N."/>
            <person name="Watson M."/>
            <person name="Adriaenssens E.M."/>
            <person name="Foster-Nyarko E."/>
            <person name="Jarju S."/>
            <person name="Secka A."/>
            <person name="Antonio M."/>
            <person name="Oren A."/>
            <person name="Chaudhuri R.R."/>
            <person name="La Ragione R."/>
            <person name="Hildebrand F."/>
            <person name="Pallen M.J."/>
        </authorList>
    </citation>
    <scope>NUCLEOTIDE SEQUENCE</scope>
    <source>
        <strain evidence="4">CHK181-108</strain>
    </source>
</reference>
<feature type="domain" description="YARHG" evidence="3">
    <location>
        <begin position="381"/>
        <end position="467"/>
    </location>
</feature>
<feature type="region of interest" description="Disordered" evidence="1">
    <location>
        <begin position="29"/>
        <end position="92"/>
    </location>
</feature>
<dbReference type="InterPro" id="IPR025582">
    <property type="entry name" value="YARHG_dom"/>
</dbReference>
<dbReference type="EMBL" id="DVLU01000040">
    <property type="protein sequence ID" value="HIT85140.1"/>
    <property type="molecule type" value="Genomic_DNA"/>
</dbReference>
<evidence type="ECO:0000313" key="4">
    <source>
        <dbReference type="EMBL" id="HIT85140.1"/>
    </source>
</evidence>
<dbReference type="Proteomes" id="UP000824165">
    <property type="component" value="Unassembled WGS sequence"/>
</dbReference>
<keyword evidence="2" id="KW-0472">Membrane</keyword>
<dbReference type="Pfam" id="PF13308">
    <property type="entry name" value="YARHG"/>
    <property type="match status" value="1"/>
</dbReference>
<name>A0A9D1KPY1_9FIRM</name>
<accession>A0A9D1KPY1</accession>
<feature type="compositionally biased region" description="Gly residues" evidence="1">
    <location>
        <begin position="262"/>
        <end position="287"/>
    </location>
</feature>
<evidence type="ECO:0000259" key="3">
    <source>
        <dbReference type="SMART" id="SM01324"/>
    </source>
</evidence>
<dbReference type="InterPro" id="IPR038434">
    <property type="entry name" value="YARHG_sf"/>
</dbReference>
<dbReference type="AlphaFoldDB" id="A0A9D1KPY1"/>
<feature type="compositionally biased region" description="Basic and acidic residues" evidence="1">
    <location>
        <begin position="44"/>
        <end position="92"/>
    </location>
</feature>
<sequence length="469" mass="48986">MLCKKCGAQIPNDSVKCKFCGEVFVEEPAPEENAGGGEENIEAGDTRVIDLGSKPKDGETPGEVKAEGEETEAERSTHDIFEENEKKRKSQAEKIIDEKQQQLEEITMRRDKKKRRQKRNKIILVACVCALVAGAAGFGTYFVRNGGIGTTVIATPAPSGSPIPSLAPVQTPAAGTPMPSSSAAPENSGENNDDGENGTSGGEGSWTRVDGDGNSSGTGSSNGGSTSGGSTSGGGTSSGNGGSSNGGTSGSGTGTSSSNGGSASGGGSSAGTGSSGGSGSSSGGGAQGTTEPVNTGRYSGVVSAPIQAKLAVGNEVIYDEASGRYFMTFNLDGVMYYAYVSEGSTTEQVRGKYITVTANPTNGRYNGNTVYDITSLTYYEGDYIIPDSGTRLISESEIQNLSKEQLGLARNEIYARHGRKFQMEEYQTYFEGKSWYKVNPNYDYTNDNNNLNDIELMNVDTILKVENSK</sequence>
<protein>
    <submittedName>
        <fullName evidence="4">YARHG domain-containing protein</fullName>
    </submittedName>
</protein>
<dbReference type="SMART" id="SM01324">
    <property type="entry name" value="YARHG"/>
    <property type="match status" value="1"/>
</dbReference>
<feature type="compositionally biased region" description="Gly residues" evidence="1">
    <location>
        <begin position="214"/>
        <end position="253"/>
    </location>
</feature>
<evidence type="ECO:0000256" key="1">
    <source>
        <dbReference type="SAM" id="MobiDB-lite"/>
    </source>
</evidence>
<evidence type="ECO:0000313" key="5">
    <source>
        <dbReference type="Proteomes" id="UP000824165"/>
    </source>
</evidence>
<dbReference type="Gene3D" id="1.20.58.1690">
    <property type="match status" value="1"/>
</dbReference>
<proteinExistence type="predicted"/>
<gene>
    <name evidence="4" type="ORF">IAA60_04440</name>
</gene>
<keyword evidence="2" id="KW-0812">Transmembrane</keyword>
<evidence type="ECO:0000256" key="2">
    <source>
        <dbReference type="SAM" id="Phobius"/>
    </source>
</evidence>
<organism evidence="4 5">
    <name type="scientific">Candidatus Ornithomonoglobus intestinigallinarum</name>
    <dbReference type="NCBI Taxonomy" id="2840894"/>
    <lineage>
        <taxon>Bacteria</taxon>
        <taxon>Bacillati</taxon>
        <taxon>Bacillota</taxon>
        <taxon>Clostridia</taxon>
        <taxon>Candidatus Ornithomonoglobus</taxon>
    </lineage>
</organism>
<keyword evidence="2" id="KW-1133">Transmembrane helix</keyword>
<reference evidence="4" key="1">
    <citation type="submission" date="2020-10" db="EMBL/GenBank/DDBJ databases">
        <authorList>
            <person name="Gilroy R."/>
        </authorList>
    </citation>
    <scope>NUCLEOTIDE SEQUENCE</scope>
    <source>
        <strain evidence="4">CHK181-108</strain>
    </source>
</reference>
<feature type="transmembrane region" description="Helical" evidence="2">
    <location>
        <begin position="122"/>
        <end position="143"/>
    </location>
</feature>